<accession>A0A5C5X9F6</accession>
<evidence type="ECO:0000256" key="1">
    <source>
        <dbReference type="SAM" id="SignalP"/>
    </source>
</evidence>
<reference evidence="3 4" key="1">
    <citation type="submission" date="2019-02" db="EMBL/GenBank/DDBJ databases">
        <title>Deep-cultivation of Planctomycetes and their phenomic and genomic characterization uncovers novel biology.</title>
        <authorList>
            <person name="Wiegand S."/>
            <person name="Jogler M."/>
            <person name="Boedeker C."/>
            <person name="Pinto D."/>
            <person name="Vollmers J."/>
            <person name="Rivas-Marin E."/>
            <person name="Kohn T."/>
            <person name="Peeters S.H."/>
            <person name="Heuer A."/>
            <person name="Rast P."/>
            <person name="Oberbeckmann S."/>
            <person name="Bunk B."/>
            <person name="Jeske O."/>
            <person name="Meyerdierks A."/>
            <person name="Storesund J.E."/>
            <person name="Kallscheuer N."/>
            <person name="Luecker S."/>
            <person name="Lage O.M."/>
            <person name="Pohl T."/>
            <person name="Merkel B.J."/>
            <person name="Hornburger P."/>
            <person name="Mueller R.-W."/>
            <person name="Bruemmer F."/>
            <person name="Labrenz M."/>
            <person name="Spormann A.M."/>
            <person name="Op Den Camp H."/>
            <person name="Overmann J."/>
            <person name="Amann R."/>
            <person name="Jetten M.S.M."/>
            <person name="Mascher T."/>
            <person name="Medema M.H."/>
            <person name="Devos D.P."/>
            <person name="Kaster A.-K."/>
            <person name="Ovreas L."/>
            <person name="Rohde M."/>
            <person name="Galperin M.Y."/>
            <person name="Jogler C."/>
        </authorList>
    </citation>
    <scope>NUCLEOTIDE SEQUENCE [LARGE SCALE GENOMIC DNA]</scope>
    <source>
        <strain evidence="3 4">Pan54</strain>
    </source>
</reference>
<gene>
    <name evidence="3" type="ORF">Pan54_02770</name>
</gene>
<dbReference type="Gene3D" id="2.120.10.10">
    <property type="match status" value="2"/>
</dbReference>
<dbReference type="InterPro" id="IPR036278">
    <property type="entry name" value="Sialidase_sf"/>
</dbReference>
<keyword evidence="4" id="KW-1185">Reference proteome</keyword>
<sequence precursor="true">MSQLFATYSPTWFVRIGAVALLVTLAANTTSAQSTPTSALKITPPNPPNAGILFINHSTTNRSGHLGHALVEYDNGKLLAFYPNCSGDNGGHSAVGWMEFKRSLDGGRTWSNRLPLPFSKQLFKKVEGRTAMAEKAVLTDQGDIVLFYLICDISTTALWQPYWTPLSSISSDGGKTWSEPKPVCETRGRVYDAVYHDGEIRALHFANDATGTWWGTTDEHIFELHVSSDGGKTFTRRSALPFNTKDRGYGSLGRLANGDLIAFVYNRTNEHDLDYTTSADGGTTWSTVKTSHFRRKIRNPQFIGFNGKFYMHGRSGAYGEGSGHMILYTSPDGMKWDDGVYLRMQDTGTGAYSNSIIVGSKNDQTPNRLLIQASHAYEDSKTNVLHWWLD</sequence>
<feature type="domain" description="Sialidase" evidence="2">
    <location>
        <begin position="196"/>
        <end position="345"/>
    </location>
</feature>
<dbReference type="PANTHER" id="PTHR43752:SF2">
    <property type="entry name" value="BNR_ASP-BOX REPEAT FAMILY PROTEIN"/>
    <property type="match status" value="1"/>
</dbReference>
<dbReference type="EMBL" id="SJPG01000001">
    <property type="protein sequence ID" value="TWT59570.1"/>
    <property type="molecule type" value="Genomic_DNA"/>
</dbReference>
<dbReference type="InterPro" id="IPR011040">
    <property type="entry name" value="Sialidase"/>
</dbReference>
<dbReference type="OrthoDB" id="7294637at2"/>
<comment type="caution">
    <text evidence="3">The sequence shown here is derived from an EMBL/GenBank/DDBJ whole genome shotgun (WGS) entry which is preliminary data.</text>
</comment>
<dbReference type="SUPFAM" id="SSF50939">
    <property type="entry name" value="Sialidases"/>
    <property type="match status" value="1"/>
</dbReference>
<dbReference type="RefSeq" id="WP_146501740.1">
    <property type="nucleotide sequence ID" value="NZ_SJPG01000001.1"/>
</dbReference>
<dbReference type="AlphaFoldDB" id="A0A5C5X9F6"/>
<organism evidence="3 4">
    <name type="scientific">Rubinisphaera italica</name>
    <dbReference type="NCBI Taxonomy" id="2527969"/>
    <lineage>
        <taxon>Bacteria</taxon>
        <taxon>Pseudomonadati</taxon>
        <taxon>Planctomycetota</taxon>
        <taxon>Planctomycetia</taxon>
        <taxon>Planctomycetales</taxon>
        <taxon>Planctomycetaceae</taxon>
        <taxon>Rubinisphaera</taxon>
    </lineage>
</organism>
<feature type="chain" id="PRO_5022913677" description="Sialidase domain-containing protein" evidence="1">
    <location>
        <begin position="33"/>
        <end position="390"/>
    </location>
</feature>
<dbReference type="Pfam" id="PF13088">
    <property type="entry name" value="BNR_2"/>
    <property type="match status" value="1"/>
</dbReference>
<name>A0A5C5X9F6_9PLAN</name>
<dbReference type="Proteomes" id="UP000316095">
    <property type="component" value="Unassembled WGS sequence"/>
</dbReference>
<evidence type="ECO:0000313" key="3">
    <source>
        <dbReference type="EMBL" id="TWT59570.1"/>
    </source>
</evidence>
<feature type="signal peptide" evidence="1">
    <location>
        <begin position="1"/>
        <end position="32"/>
    </location>
</feature>
<proteinExistence type="predicted"/>
<dbReference type="PANTHER" id="PTHR43752">
    <property type="entry name" value="BNR/ASP-BOX REPEAT FAMILY PROTEIN"/>
    <property type="match status" value="1"/>
</dbReference>
<keyword evidence="1" id="KW-0732">Signal</keyword>
<evidence type="ECO:0000313" key="4">
    <source>
        <dbReference type="Proteomes" id="UP000316095"/>
    </source>
</evidence>
<protein>
    <recommendedName>
        <fullName evidence="2">Sialidase domain-containing protein</fullName>
    </recommendedName>
</protein>
<dbReference type="CDD" id="cd15482">
    <property type="entry name" value="Sialidase_non-viral"/>
    <property type="match status" value="1"/>
</dbReference>
<evidence type="ECO:0000259" key="2">
    <source>
        <dbReference type="Pfam" id="PF13088"/>
    </source>
</evidence>